<dbReference type="Proteomes" id="UP000221024">
    <property type="component" value="Unassembled WGS sequence"/>
</dbReference>
<dbReference type="InterPro" id="IPR036291">
    <property type="entry name" value="NAD(P)-bd_dom_sf"/>
</dbReference>
<dbReference type="Pfam" id="PF10727">
    <property type="entry name" value="Rossmann-like"/>
    <property type="match status" value="1"/>
</dbReference>
<feature type="region of interest" description="Disordered" evidence="1">
    <location>
        <begin position="1"/>
        <end position="27"/>
    </location>
</feature>
<dbReference type="EMBL" id="PDEP01000014">
    <property type="protein sequence ID" value="PEN05425.1"/>
    <property type="molecule type" value="Genomic_DNA"/>
</dbReference>
<proteinExistence type="predicted"/>
<name>A0A2H3NJ39_9BACT</name>
<gene>
    <name evidence="4" type="ORF">CRI93_12985</name>
</gene>
<comment type="caution">
    <text evidence="4">The sequence shown here is derived from an EMBL/GenBank/DDBJ whole genome shotgun (WGS) entry which is preliminary data.</text>
</comment>
<sequence length="371" mass="38758">MTPPMRPSVPCTSGISTRSSMPSTALPHSSSPHFCTHSAILHASLIFSRRLLAVMSTLVRKPTAIVGAGAVGTAFARALAAHRIPLTAIVSRTQADAKALADRVQAPQASTDVADVPARTTRVLFCVPDDALSSVAHTLAETPHRTAPWIAFHPSGAHPAEVLAPLRACGARLLSAHPLQTIPPGTPPSAFQGIQMTIEGDAEALTYGEALARLLGALPQRLASADKPLYHLAAVLASNGLVALLTTAQHVWQAAGLDPDDAFAALAPLIDTTWANVQRNGPAALTGPAARGDDATIDTHLRALRQTCTSESLSPLLDDASAEALYAALTETMLRIQQSQDRLSDDAAARVRARLRSARTPDLSGNDTAST</sequence>
<accession>A0A2H3NJ39</accession>
<dbReference type="Pfam" id="PF10728">
    <property type="entry name" value="DUF2520"/>
    <property type="match status" value="1"/>
</dbReference>
<reference evidence="4 5" key="1">
    <citation type="submission" date="2017-10" db="EMBL/GenBank/DDBJ databases">
        <title>Draft genome of Longimonas halophila.</title>
        <authorList>
            <person name="Goh K.M."/>
            <person name="Shamsir M.S."/>
            <person name="Lim S.W."/>
        </authorList>
    </citation>
    <scope>NUCLEOTIDE SEQUENCE [LARGE SCALE GENOMIC DNA]</scope>
    <source>
        <strain evidence="4 5">KCTC 42399</strain>
    </source>
</reference>
<organism evidence="4 5">
    <name type="scientific">Longimonas halophila</name>
    <dbReference type="NCBI Taxonomy" id="1469170"/>
    <lineage>
        <taxon>Bacteria</taxon>
        <taxon>Pseudomonadati</taxon>
        <taxon>Rhodothermota</taxon>
        <taxon>Rhodothermia</taxon>
        <taxon>Rhodothermales</taxon>
        <taxon>Salisaetaceae</taxon>
        <taxon>Longimonas</taxon>
    </lineage>
</organism>
<dbReference type="PANTHER" id="PTHR40459:SF1">
    <property type="entry name" value="CONSERVED HYPOTHETICAL ALANINE AND LEUCINE RICH PROTEIN"/>
    <property type="match status" value="1"/>
</dbReference>
<evidence type="ECO:0000259" key="2">
    <source>
        <dbReference type="Pfam" id="PF10727"/>
    </source>
</evidence>
<dbReference type="SUPFAM" id="SSF51735">
    <property type="entry name" value="NAD(P)-binding Rossmann-fold domains"/>
    <property type="match status" value="1"/>
</dbReference>
<dbReference type="InterPro" id="IPR018931">
    <property type="entry name" value="DUF2520"/>
</dbReference>
<evidence type="ECO:0000313" key="4">
    <source>
        <dbReference type="EMBL" id="PEN05425.1"/>
    </source>
</evidence>
<dbReference type="Gene3D" id="3.40.50.720">
    <property type="entry name" value="NAD(P)-binding Rossmann-like Domain"/>
    <property type="match status" value="1"/>
</dbReference>
<dbReference type="SUPFAM" id="SSF48179">
    <property type="entry name" value="6-phosphogluconate dehydrogenase C-terminal domain-like"/>
    <property type="match status" value="1"/>
</dbReference>
<dbReference type="PANTHER" id="PTHR40459">
    <property type="entry name" value="CONSERVED HYPOTHETICAL ALANINE AND LEUCINE RICH PROTEIN"/>
    <property type="match status" value="1"/>
</dbReference>
<dbReference type="InterPro" id="IPR019665">
    <property type="entry name" value="OxRdtase/DH_put_Rossmann_dom"/>
</dbReference>
<evidence type="ECO:0000256" key="1">
    <source>
        <dbReference type="SAM" id="MobiDB-lite"/>
    </source>
</evidence>
<dbReference type="Gene3D" id="1.10.1040.20">
    <property type="entry name" value="ProC-like, C-terminal domain"/>
    <property type="match status" value="1"/>
</dbReference>
<protein>
    <submittedName>
        <fullName evidence="4">NADP oxidoreductase</fullName>
    </submittedName>
</protein>
<dbReference type="InterPro" id="IPR037108">
    <property type="entry name" value="TM1727-like_C_sf"/>
</dbReference>
<evidence type="ECO:0000259" key="3">
    <source>
        <dbReference type="Pfam" id="PF10728"/>
    </source>
</evidence>
<feature type="domain" description="Putative oxidoreductase/dehydrogenase Rossmann-like" evidence="2">
    <location>
        <begin position="63"/>
        <end position="178"/>
    </location>
</feature>
<feature type="compositionally biased region" description="Polar residues" evidence="1">
    <location>
        <begin position="10"/>
        <end position="27"/>
    </location>
</feature>
<dbReference type="AlphaFoldDB" id="A0A2H3NJ39"/>
<evidence type="ECO:0000313" key="5">
    <source>
        <dbReference type="Proteomes" id="UP000221024"/>
    </source>
</evidence>
<keyword evidence="5" id="KW-1185">Reference proteome</keyword>
<feature type="domain" description="DUF2520" evidence="3">
    <location>
        <begin position="196"/>
        <end position="330"/>
    </location>
</feature>
<dbReference type="OrthoDB" id="9810755at2"/>
<dbReference type="InterPro" id="IPR008927">
    <property type="entry name" value="6-PGluconate_DH-like_C_sf"/>
</dbReference>